<dbReference type="Proteomes" id="UP000474228">
    <property type="component" value="Unassembled WGS sequence"/>
</dbReference>
<evidence type="ECO:0000313" key="12">
    <source>
        <dbReference type="Proteomes" id="UP000310997"/>
    </source>
</evidence>
<keyword evidence="2" id="KW-1003">Cell membrane</keyword>
<dbReference type="EMBL" id="CMWB01000014">
    <property type="protein sequence ID" value="CKJ11936.1"/>
    <property type="molecule type" value="Genomic_DNA"/>
</dbReference>
<proteinExistence type="predicted"/>
<evidence type="ECO:0000256" key="1">
    <source>
        <dbReference type="ARBA" id="ARBA00004651"/>
    </source>
</evidence>
<dbReference type="PANTHER" id="PTHR23513">
    <property type="entry name" value="INTEGRAL MEMBRANE EFFLUX PROTEIN-RELATED"/>
    <property type="match status" value="1"/>
</dbReference>
<dbReference type="Proteomes" id="UP000045541">
    <property type="component" value="Unassembled WGS sequence"/>
</dbReference>
<dbReference type="SUPFAM" id="SSF103473">
    <property type="entry name" value="MFS general substrate transporter"/>
    <property type="match status" value="1"/>
</dbReference>
<sequence length="392" mass="44347">MKNLIKLLIIRLIVNLADSVFYIVALWHVSNNYSSSMFLGIFIAVNYLPDLLLIFFGPVIDRVNPQKILIISILVQLAVAVIFLLLLNQISFWVIMSLVFISVMASSISYVIEDVLIPQVVEYDKIVFANSLFSISYKVLDSIFNSFASFLQVAVGFILLVKIDIGIFLLALFILLLLKFRTSNANIENFSFKYYKREVLQGTKFILNNKLLFKTSISLTLINFFYSFQTVVVPIFSIRYFDGPIFYGIFLTIAGLGGILGNMLAPIVIKYLKSNQIVGVFLFLNGSSWLVAIVIKDYTLSLILFFVCFMSKGVFNIIFNSLYQQIPPHQLLGRVNTTIDSIISFGMPIGSLVAGTLIDLNIELVLIAISIPYFLFSYIFYTDNGLKEFSIY</sequence>
<reference evidence="12 13" key="2">
    <citation type="submission" date="2019-04" db="EMBL/GenBank/DDBJ databases">
        <authorList>
            <consortium name="Pathogen Informatics"/>
        </authorList>
    </citation>
    <scope>NUCLEOTIDE SEQUENCE [LARGE SCALE GENOMIC DNA]</scope>
    <source>
        <strain evidence="9 13">GPSC47</strain>
        <strain evidence="10 12">GPSC559</strain>
    </source>
</reference>
<feature type="transmembrane region" description="Helical" evidence="6">
    <location>
        <begin position="277"/>
        <end position="295"/>
    </location>
</feature>
<feature type="transmembrane region" description="Helical" evidence="6">
    <location>
        <begin position="301"/>
        <end position="323"/>
    </location>
</feature>
<feature type="transmembrane region" description="Helical" evidence="6">
    <location>
        <begin position="335"/>
        <end position="358"/>
    </location>
</feature>
<reference evidence="7 11" key="1">
    <citation type="submission" date="2015-03" db="EMBL/GenBank/DDBJ databases">
        <authorList>
            <consortium name="Pathogen Informatics"/>
            <person name="Murphy D."/>
        </authorList>
    </citation>
    <scope>NUCLEOTIDE SEQUENCE [LARGE SCALE GENOMIC DNA]</scope>
    <source>
        <strain evidence="7 11">0310</strain>
    </source>
</reference>
<dbReference type="EMBL" id="CAAULE010000005">
    <property type="protein sequence ID" value="VOG79635.1"/>
    <property type="molecule type" value="Genomic_DNA"/>
</dbReference>
<organism evidence="9 13">
    <name type="scientific">Streptococcus pneumoniae</name>
    <dbReference type="NCBI Taxonomy" id="1313"/>
    <lineage>
        <taxon>Bacteria</taxon>
        <taxon>Bacillati</taxon>
        <taxon>Bacillota</taxon>
        <taxon>Bacilli</taxon>
        <taxon>Lactobacillales</taxon>
        <taxon>Streptococcaceae</taxon>
        <taxon>Streptococcus</taxon>
    </lineage>
</organism>
<dbReference type="Pfam" id="PF07690">
    <property type="entry name" value="MFS_1"/>
    <property type="match status" value="1"/>
</dbReference>
<keyword evidence="4 6" id="KW-1133">Transmembrane helix</keyword>
<dbReference type="OMA" id="FFVFGAH"/>
<evidence type="ECO:0000313" key="7">
    <source>
        <dbReference type="EMBL" id="CKJ11936.1"/>
    </source>
</evidence>
<feature type="transmembrane region" description="Helical" evidence="6">
    <location>
        <begin position="244"/>
        <end position="265"/>
    </location>
</feature>
<reference evidence="8 14" key="3">
    <citation type="submission" date="2019-11" db="EMBL/GenBank/DDBJ databases">
        <title>Growth characteristics of pneumococcus vary with the chemical composition of the capsule and with environmental conditions.</title>
        <authorList>
            <person name="Tothpal A."/>
            <person name="Desobry K."/>
            <person name="Joshi S."/>
            <person name="Wyllie A.L."/>
            <person name="Weinberger D.M."/>
        </authorList>
    </citation>
    <scope>NUCLEOTIDE SEQUENCE [LARGE SCALE GENOMIC DNA]</scope>
    <source>
        <strain evidence="14">pnumococcus22F</strain>
        <strain evidence="8">Pnumococcus22F</strain>
    </source>
</reference>
<evidence type="ECO:0000256" key="6">
    <source>
        <dbReference type="SAM" id="Phobius"/>
    </source>
</evidence>
<evidence type="ECO:0000256" key="4">
    <source>
        <dbReference type="ARBA" id="ARBA00022989"/>
    </source>
</evidence>
<name>A0A0E8T0R6_STREE</name>
<dbReference type="CDD" id="cd06173">
    <property type="entry name" value="MFS_MefA_like"/>
    <property type="match status" value="1"/>
</dbReference>
<evidence type="ECO:0000313" key="8">
    <source>
        <dbReference type="EMBL" id="MTV63209.1"/>
    </source>
</evidence>
<dbReference type="InterPro" id="IPR036259">
    <property type="entry name" value="MFS_trans_sf"/>
</dbReference>
<feature type="transmembrane region" description="Helical" evidence="6">
    <location>
        <begin position="364"/>
        <end position="381"/>
    </location>
</feature>
<dbReference type="InterPro" id="IPR011701">
    <property type="entry name" value="MFS"/>
</dbReference>
<evidence type="ECO:0000256" key="5">
    <source>
        <dbReference type="ARBA" id="ARBA00023136"/>
    </source>
</evidence>
<evidence type="ECO:0000313" key="14">
    <source>
        <dbReference type="Proteomes" id="UP000474228"/>
    </source>
</evidence>
<comment type="subcellular location">
    <subcellularLocation>
        <location evidence="1">Cell membrane</location>
        <topology evidence="1">Multi-pass membrane protein</topology>
    </subcellularLocation>
</comment>
<gene>
    <name evidence="7" type="ORF">ERS096071_01016</name>
    <name evidence="8" type="ORF">GM539_07355</name>
    <name evidence="9" type="ORF">SAMEA2696453_00927</name>
    <name evidence="10" type="ORF">SAMEA4038883_02318</name>
</gene>
<feature type="transmembrane region" description="Helical" evidence="6">
    <location>
        <begin position="92"/>
        <end position="111"/>
    </location>
</feature>
<dbReference type="GO" id="GO:0022857">
    <property type="term" value="F:transmembrane transporter activity"/>
    <property type="evidence" value="ECO:0007669"/>
    <property type="project" value="InterPro"/>
</dbReference>
<dbReference type="RefSeq" id="WP_000792992.1">
    <property type="nucleotide sequence ID" value="NZ_AP018936.1"/>
</dbReference>
<evidence type="ECO:0000313" key="9">
    <source>
        <dbReference type="EMBL" id="VOG79635.1"/>
    </source>
</evidence>
<dbReference type="EMBL" id="WNHJ01000026">
    <property type="protein sequence ID" value="MTV63209.1"/>
    <property type="molecule type" value="Genomic_DNA"/>
</dbReference>
<dbReference type="GO" id="GO:0005886">
    <property type="term" value="C:plasma membrane"/>
    <property type="evidence" value="ECO:0007669"/>
    <property type="project" value="UniProtKB-SubCell"/>
</dbReference>
<feature type="transmembrane region" description="Helical" evidence="6">
    <location>
        <begin position="12"/>
        <end position="30"/>
    </location>
</feature>
<dbReference type="AlphaFoldDB" id="A0A0E8T0R6"/>
<evidence type="ECO:0000256" key="3">
    <source>
        <dbReference type="ARBA" id="ARBA00022692"/>
    </source>
</evidence>
<feature type="transmembrane region" description="Helical" evidence="6">
    <location>
        <begin position="123"/>
        <end position="140"/>
    </location>
</feature>
<evidence type="ECO:0000313" key="13">
    <source>
        <dbReference type="Proteomes" id="UP000312530"/>
    </source>
</evidence>
<feature type="transmembrane region" description="Helical" evidence="6">
    <location>
        <begin position="68"/>
        <end position="86"/>
    </location>
</feature>
<evidence type="ECO:0000313" key="11">
    <source>
        <dbReference type="Proteomes" id="UP000045541"/>
    </source>
</evidence>
<keyword evidence="3 6" id="KW-0812">Transmembrane</keyword>
<protein>
    <submittedName>
        <fullName evidence="8">MFS transporter</fullName>
    </submittedName>
    <submittedName>
        <fullName evidence="9">Permease</fullName>
    </submittedName>
</protein>
<dbReference type="PANTHER" id="PTHR23513:SF6">
    <property type="entry name" value="MAJOR FACILITATOR SUPERFAMILY ASSOCIATED DOMAIN-CONTAINING PROTEIN"/>
    <property type="match status" value="1"/>
</dbReference>
<dbReference type="EMBL" id="CABDLL010000025">
    <property type="protein sequence ID" value="VTE42851.1"/>
    <property type="molecule type" value="Genomic_DNA"/>
</dbReference>
<feature type="transmembrane region" description="Helical" evidence="6">
    <location>
        <begin position="36"/>
        <end position="56"/>
    </location>
</feature>
<evidence type="ECO:0000256" key="2">
    <source>
        <dbReference type="ARBA" id="ARBA00022475"/>
    </source>
</evidence>
<evidence type="ECO:0000313" key="10">
    <source>
        <dbReference type="EMBL" id="VTE42851.1"/>
    </source>
</evidence>
<dbReference type="Gene3D" id="1.20.1250.20">
    <property type="entry name" value="MFS general substrate transporter like domains"/>
    <property type="match status" value="1"/>
</dbReference>
<keyword evidence="5 6" id="KW-0472">Membrane</keyword>
<feature type="transmembrane region" description="Helical" evidence="6">
    <location>
        <begin position="217"/>
        <end position="238"/>
    </location>
</feature>
<accession>A0A0E8T0R6</accession>
<dbReference type="Proteomes" id="UP000312530">
    <property type="component" value="Unassembled WGS sequence"/>
</dbReference>
<dbReference type="Proteomes" id="UP000310997">
    <property type="component" value="Unassembled WGS sequence"/>
</dbReference>
<feature type="transmembrane region" description="Helical" evidence="6">
    <location>
        <begin position="152"/>
        <end position="178"/>
    </location>
</feature>